<comment type="caution">
    <text evidence="11">The sequence shown here is derived from an EMBL/GenBank/DDBJ whole genome shotgun (WGS) entry which is preliminary data.</text>
</comment>
<dbReference type="OrthoDB" id="5565328at2759"/>
<keyword evidence="5" id="KW-0498">Mitosis</keyword>
<keyword evidence="8" id="KW-0131">Cell cycle</keyword>
<dbReference type="EMBL" id="CAJNOC010000016">
    <property type="protein sequence ID" value="CAF0706270.1"/>
    <property type="molecule type" value="Genomic_DNA"/>
</dbReference>
<feature type="compositionally biased region" description="Polar residues" evidence="10">
    <location>
        <begin position="805"/>
        <end position="827"/>
    </location>
</feature>
<keyword evidence="4" id="KW-0132">Cell division</keyword>
<evidence type="ECO:0000256" key="3">
    <source>
        <dbReference type="ARBA" id="ARBA00017198"/>
    </source>
</evidence>
<dbReference type="AlphaFoldDB" id="A0A813M3H5"/>
<dbReference type="GO" id="GO:0007064">
    <property type="term" value="P:mitotic sister chromatid cohesion"/>
    <property type="evidence" value="ECO:0007669"/>
    <property type="project" value="InterPro"/>
</dbReference>
<accession>A0A813M3H5</accession>
<evidence type="ECO:0000313" key="11">
    <source>
        <dbReference type="EMBL" id="CAF0706270.1"/>
    </source>
</evidence>
<dbReference type="GO" id="GO:0051301">
    <property type="term" value="P:cell division"/>
    <property type="evidence" value="ECO:0007669"/>
    <property type="project" value="UniProtKB-KW"/>
</dbReference>
<dbReference type="Gene3D" id="1.25.40.10">
    <property type="entry name" value="Tetratricopeptide repeat domain"/>
    <property type="match status" value="1"/>
</dbReference>
<evidence type="ECO:0000256" key="8">
    <source>
        <dbReference type="ARBA" id="ARBA00023306"/>
    </source>
</evidence>
<evidence type="ECO:0000256" key="6">
    <source>
        <dbReference type="ARBA" id="ARBA00022829"/>
    </source>
</evidence>
<proteinExistence type="inferred from homology"/>
<evidence type="ECO:0000256" key="7">
    <source>
        <dbReference type="ARBA" id="ARBA00023242"/>
    </source>
</evidence>
<dbReference type="Proteomes" id="UP000663879">
    <property type="component" value="Unassembled WGS sequence"/>
</dbReference>
<keyword evidence="6" id="KW-0159">Chromosome partition</keyword>
<sequence>MSEPYKINQNYPPNQSLYIYSQHQQTQQNYQNYPAQHLTHQNSPNKIPSHSQQQQQKCLTPNSSQIVQNFQNQQQPIQVNKHINTKIESNSIKVYLALLGLAESFKQTNQFRLCIHCLESILHLKPTDIPVQVNFQIQIKTRLNLCRIYLKLTTNTNQILNTHLEKAMIMIQNLNANDEYKYEATYVLYKIFLKQKSINNLAKQNDSKDQNQSTNSIFHLDMLKNMIESSKALPVWHLRLLFLIGDILFKERDYQSAAFFMNQGILFCSQNRISSFTHILFILTKGLIHLVQQNASDLQTTMEPCAQMIENYQTNNIYQSEILKIFFLVIQVAYFTQCGQGKSVKTTLKSLQHYIQSLALKLNDESQEQQLILSQDPCENFFWLHKDHLGILTFLLVIVNYIQTGSLTKADKLIDKCLNNIHILKTRENLLSKNSALSWIYNNSAFVTRKFHYLILENQMRNHLTIGTRTKALKSLNEAFQLCHKDKRLFDIYKPQLHCLLGLYSLSVNLKEPAIQHFNLGLKSTNNKDLWFYSAMNLALCYLDSTDTNNKNQLISILDNVLNDRFQTFNTGFNAFSSYFKALKFYLNSQYQPAQESLKEAIVLANSEDLVNITANAYLFMGHICLITNQLQESYNMLVSGLDIAEKMPDLKLKIYATSLLRYLYKFYNDQREQDINSKYLEADMQNSTEIHQCTNSPQHMITNWNDNLIPSTIIENIKKNMEVIDNAKIMNQNSPRPSLPKSNNNSPVIQQQSNFQNQSPKVHHHGSPNMNSPQQYRIMQQIHQQPHINISPQYHNHHQYHHSPVQQQNLYHSPQQSSPRVHNQQMHPQQQYISPQIQQQIYYQQQQQQQQQHQIHFQQQYQQNSNNQYQQSNCK</sequence>
<dbReference type="InterPro" id="IPR019440">
    <property type="entry name" value="MAU2"/>
</dbReference>
<reference evidence="11" key="1">
    <citation type="submission" date="2021-02" db="EMBL/GenBank/DDBJ databases">
        <authorList>
            <person name="Nowell W R."/>
        </authorList>
    </citation>
    <scope>NUCLEOTIDE SEQUENCE</scope>
    <source>
        <strain evidence="11">Ploen Becks lab</strain>
    </source>
</reference>
<evidence type="ECO:0000256" key="5">
    <source>
        <dbReference type="ARBA" id="ARBA00022776"/>
    </source>
</evidence>
<dbReference type="GO" id="GO:0005654">
    <property type="term" value="C:nucleoplasm"/>
    <property type="evidence" value="ECO:0007669"/>
    <property type="project" value="UniProtKB-SubCell"/>
</dbReference>
<comment type="similarity">
    <text evidence="2">Belongs to the SCC4/mau-2 family.</text>
</comment>
<name>A0A813M3H5_9BILA</name>
<evidence type="ECO:0000256" key="10">
    <source>
        <dbReference type="SAM" id="MobiDB-lite"/>
    </source>
</evidence>
<evidence type="ECO:0000256" key="2">
    <source>
        <dbReference type="ARBA" id="ARBA00008585"/>
    </source>
</evidence>
<dbReference type="GO" id="GO:0007059">
    <property type="term" value="P:chromosome segregation"/>
    <property type="evidence" value="ECO:0007669"/>
    <property type="project" value="UniProtKB-KW"/>
</dbReference>
<protein>
    <recommendedName>
        <fullName evidence="3">MAU2 chromatid cohesion factor homolog</fullName>
    </recommendedName>
    <alternativeName>
        <fullName evidence="9">Cohesin loading complex subunit SCC4 homolog</fullName>
    </alternativeName>
</protein>
<dbReference type="InterPro" id="IPR019734">
    <property type="entry name" value="TPR_rpt"/>
</dbReference>
<evidence type="ECO:0000313" key="12">
    <source>
        <dbReference type="Proteomes" id="UP000663879"/>
    </source>
</evidence>
<dbReference type="PANTHER" id="PTHR21394">
    <property type="entry name" value="MAU2 CHROMATID COHESION FACTOR HOMOLOG"/>
    <property type="match status" value="1"/>
</dbReference>
<gene>
    <name evidence="11" type="ORF">OXX778_LOCUS349</name>
</gene>
<keyword evidence="12" id="KW-1185">Reference proteome</keyword>
<feature type="region of interest" description="Disordered" evidence="10">
    <location>
        <begin position="795"/>
        <end position="834"/>
    </location>
</feature>
<comment type="subcellular location">
    <subcellularLocation>
        <location evidence="1">Nucleus</location>
        <location evidence="1">Nucleoplasm</location>
    </subcellularLocation>
</comment>
<feature type="region of interest" description="Disordered" evidence="10">
    <location>
        <begin position="755"/>
        <end position="774"/>
    </location>
</feature>
<dbReference type="InterPro" id="IPR011990">
    <property type="entry name" value="TPR-like_helical_dom_sf"/>
</dbReference>
<evidence type="ECO:0000256" key="4">
    <source>
        <dbReference type="ARBA" id="ARBA00022618"/>
    </source>
</evidence>
<evidence type="ECO:0000256" key="9">
    <source>
        <dbReference type="ARBA" id="ARBA00030523"/>
    </source>
</evidence>
<dbReference type="SMART" id="SM00028">
    <property type="entry name" value="TPR"/>
    <property type="match status" value="5"/>
</dbReference>
<keyword evidence="7" id="KW-0539">Nucleus</keyword>
<evidence type="ECO:0000256" key="1">
    <source>
        <dbReference type="ARBA" id="ARBA00004642"/>
    </source>
</evidence>
<dbReference type="Pfam" id="PF10345">
    <property type="entry name" value="Cohesin_load"/>
    <property type="match status" value="1"/>
</dbReference>
<organism evidence="11 12">
    <name type="scientific">Brachionus calyciflorus</name>
    <dbReference type="NCBI Taxonomy" id="104777"/>
    <lineage>
        <taxon>Eukaryota</taxon>
        <taxon>Metazoa</taxon>
        <taxon>Spiralia</taxon>
        <taxon>Gnathifera</taxon>
        <taxon>Rotifera</taxon>
        <taxon>Eurotatoria</taxon>
        <taxon>Monogononta</taxon>
        <taxon>Pseudotrocha</taxon>
        <taxon>Ploima</taxon>
        <taxon>Brachionidae</taxon>
        <taxon>Brachionus</taxon>
    </lineage>
</organism>